<protein>
    <submittedName>
        <fullName evidence="1">Uncharacterized protein</fullName>
    </submittedName>
</protein>
<reference evidence="2" key="1">
    <citation type="submission" date="2013-03" db="EMBL/GenBank/DDBJ databases">
        <title>The Genome Sequence of Anopheles dirus WRAIR2.</title>
        <authorList>
            <consortium name="The Broad Institute Genomics Platform"/>
            <person name="Neafsey D.E."/>
            <person name="Walton C."/>
            <person name="Walker B."/>
            <person name="Young S.K."/>
            <person name="Zeng Q."/>
            <person name="Gargeya S."/>
            <person name="Fitzgerald M."/>
            <person name="Haas B."/>
            <person name="Abouelleil A."/>
            <person name="Allen A.W."/>
            <person name="Alvarado L."/>
            <person name="Arachchi H.M."/>
            <person name="Berlin A.M."/>
            <person name="Chapman S.B."/>
            <person name="Gainer-Dewar J."/>
            <person name="Goldberg J."/>
            <person name="Griggs A."/>
            <person name="Gujja S."/>
            <person name="Hansen M."/>
            <person name="Howarth C."/>
            <person name="Imamovic A."/>
            <person name="Ireland A."/>
            <person name="Larimer J."/>
            <person name="McCowan C."/>
            <person name="Murphy C."/>
            <person name="Pearson M."/>
            <person name="Poon T.W."/>
            <person name="Priest M."/>
            <person name="Roberts A."/>
            <person name="Saif S."/>
            <person name="Shea T."/>
            <person name="Sisk P."/>
            <person name="Sykes S."/>
            <person name="Wortman J."/>
            <person name="Nusbaum C."/>
            <person name="Birren B."/>
        </authorList>
    </citation>
    <scope>NUCLEOTIDE SEQUENCE [LARGE SCALE GENOMIC DNA]</scope>
    <source>
        <strain evidence="2">WRAIR2</strain>
    </source>
</reference>
<reference evidence="1" key="2">
    <citation type="submission" date="2020-05" db="UniProtKB">
        <authorList>
            <consortium name="EnsemblMetazoa"/>
        </authorList>
    </citation>
    <scope>IDENTIFICATION</scope>
    <source>
        <strain evidence="1">WRAIR2</strain>
    </source>
</reference>
<evidence type="ECO:0000313" key="2">
    <source>
        <dbReference type="Proteomes" id="UP000075884"/>
    </source>
</evidence>
<dbReference type="EnsemblMetazoa" id="ADIR011200-RA">
    <property type="protein sequence ID" value="ADIR011200-PA"/>
    <property type="gene ID" value="ADIR011200"/>
</dbReference>
<sequence length="320" mass="36530">MAELQQLNEFISQIVKPERTIKCSPDGVDFERFAAICDLPGATNEVRQTLQSSLPVLRNCEANEDAKFTAATNIVTVVIENVKSFVTLEHYCWLVRTMVAAQLLKELPTKVYCLVRRLCTTVEGIDVASFNYSPDMVHTLAMRLKEDIPLNDINLLFIIEKFAITTAPVLYYTAVALLFAGLDAITQPDKRTEAFRVHTMADFLRHLEMLNVQQLQQLRHNLQNLYQLLKLFSLYQNMVVMRHVGKSVEGELADEHKCYAAALHVTNDQVQTFRQWLENSSALVQPFGNEQDEDYLILADLIQVDMIPLFDDLNQPHELV</sequence>
<dbReference type="AlphaFoldDB" id="A0A182NU58"/>
<organism evidence="1 2">
    <name type="scientific">Anopheles dirus</name>
    <dbReference type="NCBI Taxonomy" id="7168"/>
    <lineage>
        <taxon>Eukaryota</taxon>
        <taxon>Metazoa</taxon>
        <taxon>Ecdysozoa</taxon>
        <taxon>Arthropoda</taxon>
        <taxon>Hexapoda</taxon>
        <taxon>Insecta</taxon>
        <taxon>Pterygota</taxon>
        <taxon>Neoptera</taxon>
        <taxon>Endopterygota</taxon>
        <taxon>Diptera</taxon>
        <taxon>Nematocera</taxon>
        <taxon>Culicoidea</taxon>
        <taxon>Culicidae</taxon>
        <taxon>Anophelinae</taxon>
        <taxon>Anopheles</taxon>
    </lineage>
</organism>
<evidence type="ECO:0000313" key="1">
    <source>
        <dbReference type="EnsemblMetazoa" id="ADIR011200-PA"/>
    </source>
</evidence>
<name>A0A182NU58_9DIPT</name>
<keyword evidence="2" id="KW-1185">Reference proteome</keyword>
<proteinExistence type="predicted"/>
<dbReference type="VEuPathDB" id="VectorBase:ADIR011200"/>
<accession>A0A182NU58</accession>
<dbReference type="Proteomes" id="UP000075884">
    <property type="component" value="Unassembled WGS sequence"/>
</dbReference>